<dbReference type="KEGG" id="dtr:RSDT_0820"/>
<dbReference type="AlphaFoldDB" id="A0A1J1DWU0"/>
<dbReference type="SUPFAM" id="SSF50331">
    <property type="entry name" value="MOP-like"/>
    <property type="match status" value="2"/>
</dbReference>
<protein>
    <submittedName>
        <fullName evidence="6">Molybdate transport system regulatory protein</fullName>
    </submittedName>
</protein>
<dbReference type="InterPro" id="IPR008995">
    <property type="entry name" value="Mo/tungstate-bd_C_term_dom"/>
</dbReference>
<dbReference type="Pfam" id="PF03459">
    <property type="entry name" value="TOBE"/>
    <property type="match status" value="2"/>
</dbReference>
<dbReference type="NCBIfam" id="TIGR00638">
    <property type="entry name" value="Mop"/>
    <property type="match status" value="1"/>
</dbReference>
<name>A0A1J1DWU0_9BACT</name>
<sequence length="376" mass="41625">MEQSETREHLTAFLRSCSAADMAFLRRHLLRRNSQALLRHNMRISPQELLAVESRFREHAAAARGPRERLPRLRMWLIFILLRYGGLRLFEIFALSPEDLDLQACVVRVSGVYAREVPLPRTVSRRLRSVLENPVLYPVNGNLAHCDASYVRRSLQECGAACGLPKGLLSARTLRYSRAVELGRQGIPLSVVDVFLGRRANAGRRCIMRCDPREAWNLLREQLQRELPVKTSARNVFQGRIISLRQDGLLVEAVLGTAGGLSVRALITDESCRNLAISEGMLVNASVKAPWIMLLPGKIHEGGSAANPSGLGENCFPGFVEQVREDATAREVLVALSEGSQVCALLSKGPSEDKPLRAGDTVTVLFKAFSVILSLD</sequence>
<dbReference type="InterPro" id="IPR002104">
    <property type="entry name" value="Integrase_catalytic"/>
</dbReference>
<dbReference type="Gene3D" id="2.40.50.100">
    <property type="match status" value="2"/>
</dbReference>
<gene>
    <name evidence="6" type="primary">modE</name>
    <name evidence="6" type="ORF">RSDT_0820</name>
</gene>
<dbReference type="PROSITE" id="PS51898">
    <property type="entry name" value="TYR_RECOMBINASE"/>
    <property type="match status" value="1"/>
</dbReference>
<organism evidence="6 7">
    <name type="scientific">Candidatus Desulfovibrio trichonymphae</name>
    <dbReference type="NCBI Taxonomy" id="1725232"/>
    <lineage>
        <taxon>Bacteria</taxon>
        <taxon>Pseudomonadati</taxon>
        <taxon>Thermodesulfobacteriota</taxon>
        <taxon>Desulfovibrionia</taxon>
        <taxon>Desulfovibrionales</taxon>
        <taxon>Desulfovibrionaceae</taxon>
        <taxon>Desulfovibrio</taxon>
    </lineage>
</organism>
<dbReference type="GO" id="GO:0015074">
    <property type="term" value="P:DNA integration"/>
    <property type="evidence" value="ECO:0007669"/>
    <property type="project" value="InterPro"/>
</dbReference>
<keyword evidence="1 3" id="KW-0500">Molybdenum</keyword>
<dbReference type="Proteomes" id="UP000242645">
    <property type="component" value="Chromosome"/>
</dbReference>
<dbReference type="InterPro" id="IPR005116">
    <property type="entry name" value="Transp-assoc_OB_typ1"/>
</dbReference>
<dbReference type="SUPFAM" id="SSF56349">
    <property type="entry name" value="DNA breaking-rejoining enzymes"/>
    <property type="match status" value="1"/>
</dbReference>
<dbReference type="InterPro" id="IPR004606">
    <property type="entry name" value="Mop_domain"/>
</dbReference>
<feature type="domain" description="Mop" evidence="4">
    <location>
        <begin position="230"/>
        <end position="296"/>
    </location>
</feature>
<keyword evidence="7" id="KW-1185">Reference proteome</keyword>
<evidence type="ECO:0000256" key="1">
    <source>
        <dbReference type="ARBA" id="ARBA00022505"/>
    </source>
</evidence>
<evidence type="ECO:0000256" key="2">
    <source>
        <dbReference type="ARBA" id="ARBA00023172"/>
    </source>
</evidence>
<evidence type="ECO:0000313" key="6">
    <source>
        <dbReference type="EMBL" id="BAV92332.1"/>
    </source>
</evidence>
<dbReference type="RefSeq" id="WP_096399844.1">
    <property type="nucleotide sequence ID" value="NZ_AP017368.1"/>
</dbReference>
<dbReference type="GO" id="GO:0015689">
    <property type="term" value="P:molybdate ion transport"/>
    <property type="evidence" value="ECO:0007669"/>
    <property type="project" value="InterPro"/>
</dbReference>
<keyword evidence="2" id="KW-0233">DNA recombination</keyword>
<dbReference type="Gene3D" id="1.10.443.10">
    <property type="entry name" value="Intergrase catalytic core"/>
    <property type="match status" value="1"/>
</dbReference>
<dbReference type="GO" id="GO:0003677">
    <property type="term" value="F:DNA binding"/>
    <property type="evidence" value="ECO:0007669"/>
    <property type="project" value="InterPro"/>
</dbReference>
<dbReference type="InterPro" id="IPR013762">
    <property type="entry name" value="Integrase-like_cat_sf"/>
</dbReference>
<evidence type="ECO:0000313" key="7">
    <source>
        <dbReference type="Proteomes" id="UP000242645"/>
    </source>
</evidence>
<dbReference type="InterPro" id="IPR011010">
    <property type="entry name" value="DNA_brk_join_enz"/>
</dbReference>
<evidence type="ECO:0000259" key="5">
    <source>
        <dbReference type="PROSITE" id="PS51898"/>
    </source>
</evidence>
<reference evidence="6 7" key="1">
    <citation type="journal article" date="2017" name="ISME J.">
        <title>Genome of 'Ca. Desulfovibrio trichonymphae', an H2-oxidizing bacterium in a tripartite symbiotic system within a protist cell in the termite gut.</title>
        <authorList>
            <person name="Kuwahara H."/>
            <person name="Yuki M."/>
            <person name="Izawa K."/>
            <person name="Ohkuma M."/>
            <person name="Hongoh Y."/>
        </authorList>
    </citation>
    <scope>NUCLEOTIDE SEQUENCE [LARGE SCALE GENOMIC DNA]</scope>
    <source>
        <strain evidence="6 7">Rs-N31</strain>
    </source>
</reference>
<evidence type="ECO:0000256" key="3">
    <source>
        <dbReference type="PROSITE-ProRule" id="PRU01213"/>
    </source>
</evidence>
<accession>A0A1J1DWU0</accession>
<dbReference type="PROSITE" id="PS51866">
    <property type="entry name" value="MOP"/>
    <property type="match status" value="1"/>
</dbReference>
<evidence type="ECO:0000259" key="4">
    <source>
        <dbReference type="PROSITE" id="PS51866"/>
    </source>
</evidence>
<dbReference type="OrthoDB" id="9814406at2"/>
<dbReference type="GO" id="GO:0006310">
    <property type="term" value="P:DNA recombination"/>
    <property type="evidence" value="ECO:0007669"/>
    <property type="project" value="UniProtKB-KW"/>
</dbReference>
<feature type="domain" description="Tyr recombinase" evidence="5">
    <location>
        <begin position="39"/>
        <end position="224"/>
    </location>
</feature>
<proteinExistence type="predicted"/>
<dbReference type="EMBL" id="AP017368">
    <property type="protein sequence ID" value="BAV92332.1"/>
    <property type="molecule type" value="Genomic_DNA"/>
</dbReference>